<gene>
    <name evidence="1" type="ORF">H6G97_34625</name>
</gene>
<evidence type="ECO:0000313" key="1">
    <source>
        <dbReference type="EMBL" id="MBD2534374.1"/>
    </source>
</evidence>
<proteinExistence type="predicted"/>
<sequence>MINDREFLYGAAFLRLIDHGERLTITHASWIHSSIYLIETDSSKLAILFKVSKKPKSAWPFTLSSQEELALDTLHNKYHGISVFLAFICYKDGICCISQEKLWSILDKNVGIAGQHISMSRKAHGSYHISGPGRQQMDQTVPQNDWPRVLFSNLDNTDE</sequence>
<dbReference type="RefSeq" id="WP_190944877.1">
    <property type="nucleotide sequence ID" value="NZ_JACJSI010000156.1"/>
</dbReference>
<reference evidence="1 2" key="1">
    <citation type="journal article" date="2020" name="ISME J.">
        <title>Comparative genomics reveals insights into cyanobacterial evolution and habitat adaptation.</title>
        <authorList>
            <person name="Chen M.Y."/>
            <person name="Teng W.K."/>
            <person name="Zhao L."/>
            <person name="Hu C.X."/>
            <person name="Zhou Y.K."/>
            <person name="Han B.P."/>
            <person name="Song L.R."/>
            <person name="Shu W.S."/>
        </authorList>
    </citation>
    <scope>NUCLEOTIDE SEQUENCE [LARGE SCALE GENOMIC DNA]</scope>
    <source>
        <strain evidence="1 2">FACHB-838</strain>
    </source>
</reference>
<name>A0ABR8E1D5_9NOSO</name>
<comment type="caution">
    <text evidence="1">The sequence shown here is derived from an EMBL/GenBank/DDBJ whole genome shotgun (WGS) entry which is preliminary data.</text>
</comment>
<accession>A0ABR8E1D5</accession>
<organism evidence="1 2">
    <name type="scientific">Nostoc flagelliforme FACHB-838</name>
    <dbReference type="NCBI Taxonomy" id="2692904"/>
    <lineage>
        <taxon>Bacteria</taxon>
        <taxon>Bacillati</taxon>
        <taxon>Cyanobacteriota</taxon>
        <taxon>Cyanophyceae</taxon>
        <taxon>Nostocales</taxon>
        <taxon>Nostocaceae</taxon>
        <taxon>Nostoc</taxon>
    </lineage>
</organism>
<evidence type="ECO:0000313" key="2">
    <source>
        <dbReference type="Proteomes" id="UP000623440"/>
    </source>
</evidence>
<protein>
    <submittedName>
        <fullName evidence="1">Uncharacterized protein</fullName>
    </submittedName>
</protein>
<keyword evidence="2" id="KW-1185">Reference proteome</keyword>
<dbReference type="Proteomes" id="UP000623440">
    <property type="component" value="Unassembled WGS sequence"/>
</dbReference>
<dbReference type="EMBL" id="JACJSI010000156">
    <property type="protein sequence ID" value="MBD2534374.1"/>
    <property type="molecule type" value="Genomic_DNA"/>
</dbReference>